<evidence type="ECO:0000256" key="7">
    <source>
        <dbReference type="SAM" id="Phobius"/>
    </source>
</evidence>
<evidence type="ECO:0000313" key="8">
    <source>
        <dbReference type="EMBL" id="PHU37503.1"/>
    </source>
</evidence>
<dbReference type="PANTHER" id="PTHR42810:SF2">
    <property type="entry name" value="PURINE PERMEASE C1399.01C-RELATED"/>
    <property type="match status" value="1"/>
</dbReference>
<feature type="transmembrane region" description="Helical" evidence="7">
    <location>
        <begin position="420"/>
        <end position="436"/>
    </location>
</feature>
<feature type="transmembrane region" description="Helical" evidence="7">
    <location>
        <begin position="442"/>
        <end position="462"/>
    </location>
</feature>
<feature type="transmembrane region" description="Helical" evidence="7">
    <location>
        <begin position="12"/>
        <end position="38"/>
    </location>
</feature>
<comment type="caution">
    <text evidence="8">The sequence shown here is derived from an EMBL/GenBank/DDBJ whole genome shotgun (WGS) entry which is preliminary data.</text>
</comment>
<dbReference type="Pfam" id="PF00860">
    <property type="entry name" value="Xan_ur_permease"/>
    <property type="match status" value="2"/>
</dbReference>
<evidence type="ECO:0000313" key="9">
    <source>
        <dbReference type="Proteomes" id="UP000224563"/>
    </source>
</evidence>
<evidence type="ECO:0000256" key="6">
    <source>
        <dbReference type="ARBA" id="ARBA00023136"/>
    </source>
</evidence>
<feature type="transmembrane region" description="Helical" evidence="7">
    <location>
        <begin position="214"/>
        <end position="235"/>
    </location>
</feature>
<keyword evidence="3" id="KW-0813">Transport</keyword>
<feature type="transmembrane region" description="Helical" evidence="7">
    <location>
        <begin position="278"/>
        <end position="298"/>
    </location>
</feature>
<reference evidence="8 9" key="1">
    <citation type="submission" date="2017-10" db="EMBL/GenBank/DDBJ databases">
        <title>Resolving the taxonomy of Roseburia spp., Eubacterium rectale and Agathobacter spp. through phylogenomic analysis.</title>
        <authorList>
            <person name="Sheridan P.O."/>
            <person name="Walker A.W."/>
            <person name="Duncan S.H."/>
            <person name="Scott K.P."/>
            <person name="Toole P.W.O."/>
            <person name="Luis P."/>
            <person name="Flint H.J."/>
        </authorList>
    </citation>
    <scope>NUCLEOTIDE SEQUENCE [LARGE SCALE GENOMIC DNA]</scope>
    <source>
        <strain evidence="8 9">JK623</strain>
    </source>
</reference>
<keyword evidence="4 7" id="KW-0812">Transmembrane</keyword>
<feature type="transmembrane region" description="Helical" evidence="7">
    <location>
        <begin position="185"/>
        <end position="207"/>
    </location>
</feature>
<keyword evidence="6 7" id="KW-0472">Membrane</keyword>
<accession>A0A2G3E325</accession>
<proteinExistence type="inferred from homology"/>
<evidence type="ECO:0000256" key="4">
    <source>
        <dbReference type="ARBA" id="ARBA00022692"/>
    </source>
</evidence>
<evidence type="ECO:0000256" key="3">
    <source>
        <dbReference type="ARBA" id="ARBA00022448"/>
    </source>
</evidence>
<protein>
    <submittedName>
        <fullName evidence="8">Uracil-xanthine permease</fullName>
    </submittedName>
</protein>
<organism evidence="8 9">
    <name type="scientific">Agathobacter ruminis</name>
    <dbReference type="NCBI Taxonomy" id="1712665"/>
    <lineage>
        <taxon>Bacteria</taxon>
        <taxon>Bacillati</taxon>
        <taxon>Bacillota</taxon>
        <taxon>Clostridia</taxon>
        <taxon>Lachnospirales</taxon>
        <taxon>Lachnospiraceae</taxon>
        <taxon>Agathobacter</taxon>
    </lineage>
</organism>
<reference evidence="8 9" key="2">
    <citation type="submission" date="2017-10" db="EMBL/GenBank/DDBJ databases">
        <authorList>
            <person name="Banno H."/>
            <person name="Chua N.-H."/>
        </authorList>
    </citation>
    <scope>NUCLEOTIDE SEQUENCE [LARGE SCALE GENOMIC DNA]</scope>
    <source>
        <strain evidence="8 9">JK623</strain>
    </source>
</reference>
<dbReference type="GO" id="GO:0005886">
    <property type="term" value="C:plasma membrane"/>
    <property type="evidence" value="ECO:0007669"/>
    <property type="project" value="TreeGrafter"/>
</dbReference>
<feature type="transmembrane region" description="Helical" evidence="7">
    <location>
        <begin position="127"/>
        <end position="148"/>
    </location>
</feature>
<keyword evidence="5 7" id="KW-1133">Transmembrane helix</keyword>
<name>A0A2G3E325_9FIRM</name>
<feature type="transmembrane region" description="Helical" evidence="7">
    <location>
        <begin position="44"/>
        <end position="61"/>
    </location>
</feature>
<evidence type="ECO:0000256" key="5">
    <source>
        <dbReference type="ARBA" id="ARBA00022989"/>
    </source>
</evidence>
<comment type="subcellular location">
    <subcellularLocation>
        <location evidence="1">Membrane</location>
        <topology evidence="1">Multi-pass membrane protein</topology>
    </subcellularLocation>
</comment>
<dbReference type="GO" id="GO:0042907">
    <property type="term" value="F:xanthine transmembrane transporter activity"/>
    <property type="evidence" value="ECO:0007669"/>
    <property type="project" value="TreeGrafter"/>
</dbReference>
<dbReference type="Proteomes" id="UP000224563">
    <property type="component" value="Unassembled WGS sequence"/>
</dbReference>
<gene>
    <name evidence="8" type="ORF">CSX02_07570</name>
</gene>
<keyword evidence="9" id="KW-1185">Reference proteome</keyword>
<evidence type="ECO:0000256" key="2">
    <source>
        <dbReference type="ARBA" id="ARBA00008821"/>
    </source>
</evidence>
<sequence length="475" mass="49528">MKMIYNVEDKPGFGQTLVFAFQQVLAILAATIAVPAIIGNDMSASAALFGAGVGTIVYLLFTKFKSPVFLGSSFAFIGSMFAAFAGGVSMSLGYLGLILGACFAGLVYVLIAIVVKFVGVGWVNRIMPAVVIGPTVAIIGLSLAGNAIGDLTSGNVKQTVDVVTQAVTESGETVNIVTQETQQLASGYLCLGIGLVTLFVTMFCSVYGKKMLKMIPFIIGICAGYVIAAVCTVIGTNCGIDALMVIDFSKFQSMKWVPDFTFLTAFSGNYEFGNAGSMAAYIGTIAVAYVPVAFVVFAEHIADHKNLSSIIERDLLKDPGLSRTLLGDGIGSAVGSFFGGCPNTTYGESVGCVAISGNASVVTIVTTAILCIVFSFVGPFVTFLATIPSCVMGGICIALYGFIAVSGLKMIQHVDLNENSNLFTVSVILIAGIGGLEVTFGAVTITEVAAALILGILANVFLHNKKEREELETEL</sequence>
<comment type="similarity">
    <text evidence="2">Belongs to the nucleobase:cation symporter-2 (NCS2) (TC 2.A.40) family.</text>
</comment>
<dbReference type="RefSeq" id="WP_099386227.1">
    <property type="nucleotide sequence ID" value="NZ_JANSWH010000025.1"/>
</dbReference>
<feature type="transmembrane region" description="Helical" evidence="7">
    <location>
        <begin position="359"/>
        <end position="377"/>
    </location>
</feature>
<feature type="transmembrane region" description="Helical" evidence="7">
    <location>
        <begin position="383"/>
        <end position="408"/>
    </location>
</feature>
<dbReference type="PANTHER" id="PTHR42810">
    <property type="entry name" value="PURINE PERMEASE C1399.01C-RELATED"/>
    <property type="match status" value="1"/>
</dbReference>
<evidence type="ECO:0000256" key="1">
    <source>
        <dbReference type="ARBA" id="ARBA00004141"/>
    </source>
</evidence>
<dbReference type="InterPro" id="IPR006043">
    <property type="entry name" value="NCS2"/>
</dbReference>
<feature type="transmembrane region" description="Helical" evidence="7">
    <location>
        <begin position="94"/>
        <end position="115"/>
    </location>
</feature>
<dbReference type="AlphaFoldDB" id="A0A2G3E325"/>
<dbReference type="EMBL" id="PDYG01000047">
    <property type="protein sequence ID" value="PHU37503.1"/>
    <property type="molecule type" value="Genomic_DNA"/>
</dbReference>
<feature type="transmembrane region" description="Helical" evidence="7">
    <location>
        <begin position="68"/>
        <end position="88"/>
    </location>
</feature>